<organism evidence="1 2">
    <name type="scientific">Microvirga lotononidis</name>
    <dbReference type="NCBI Taxonomy" id="864069"/>
    <lineage>
        <taxon>Bacteria</taxon>
        <taxon>Pseudomonadati</taxon>
        <taxon>Pseudomonadota</taxon>
        <taxon>Alphaproteobacteria</taxon>
        <taxon>Hyphomicrobiales</taxon>
        <taxon>Methylobacteriaceae</taxon>
        <taxon>Microvirga</taxon>
    </lineage>
</organism>
<name>I4YQX1_9HYPH</name>
<dbReference type="RefSeq" id="WP_009762414.1">
    <property type="nucleotide sequence ID" value="NZ_CP141049.1"/>
</dbReference>
<gene>
    <name evidence="1" type="ORF">MicloDRAFT_00029120</name>
</gene>
<dbReference type="AlphaFoldDB" id="I4YQX1"/>
<keyword evidence="2" id="KW-1185">Reference proteome</keyword>
<sequence>MIATPPLLKSVDRSDPRLAAEQYEIRPDLSNVAHLTEVYRRKK</sequence>
<dbReference type="Proteomes" id="UP000003947">
    <property type="component" value="Unassembled WGS sequence"/>
</dbReference>
<reference evidence="1 2" key="1">
    <citation type="submission" date="2012-02" db="EMBL/GenBank/DDBJ databases">
        <title>Improved High-Quality Draft sequence of Microvirga sp. WSM3557.</title>
        <authorList>
            <consortium name="US DOE Joint Genome Institute"/>
            <person name="Lucas S."/>
            <person name="Han J."/>
            <person name="Lapidus A."/>
            <person name="Cheng J.-F."/>
            <person name="Goodwin L."/>
            <person name="Pitluck S."/>
            <person name="Peters L."/>
            <person name="Zhang X."/>
            <person name="Detter J.C."/>
            <person name="Han C."/>
            <person name="Tapia R."/>
            <person name="Land M."/>
            <person name="Hauser L."/>
            <person name="Kyrpides N."/>
            <person name="Ivanova N."/>
            <person name="Pagani I."/>
            <person name="Brau L."/>
            <person name="Yates R."/>
            <person name="O'Hara G."/>
            <person name="Rui T."/>
            <person name="Howieson J."/>
            <person name="Reeve W."/>
            <person name="Woyke T."/>
        </authorList>
    </citation>
    <scope>NUCLEOTIDE SEQUENCE [LARGE SCALE GENOMIC DNA]</scope>
    <source>
        <strain evidence="1 2">WSM3557</strain>
    </source>
</reference>
<dbReference type="STRING" id="864069.MicloDRAFT_00029120"/>
<accession>I4YQX1</accession>
<dbReference type="PATRIC" id="fig|864069.3.peg.3148"/>
<proteinExistence type="predicted"/>
<protein>
    <submittedName>
        <fullName evidence="1">Uncharacterized protein</fullName>
    </submittedName>
</protein>
<evidence type="ECO:0000313" key="2">
    <source>
        <dbReference type="Proteomes" id="UP000003947"/>
    </source>
</evidence>
<dbReference type="EMBL" id="JH660645">
    <property type="protein sequence ID" value="EIM26363.1"/>
    <property type="molecule type" value="Genomic_DNA"/>
</dbReference>
<dbReference type="HOGENOM" id="CLU_3236072_0_0_5"/>
<evidence type="ECO:0000313" key="1">
    <source>
        <dbReference type="EMBL" id="EIM26363.1"/>
    </source>
</evidence>